<sequence>MLFSGNKSFSVFIFGLLSWLLLLASPSNTAVAHPLSSLSHYERTSPAITKKPALPSKQDCVNALLPGQPPANSAFFFTGQRKPAALNAVKAYAVKSKLVHVGLVWKTGTAFIDQNNYETTASTLQTFRQEFSEVYAEHVSGTAYLMMSYNAEPTADSIFFTKEFPAMKASGKVDKIIWLDIDNKPADPNKVTKTWWIKGQTTAPGTEAGSSSGELE</sequence>
<dbReference type="Proteomes" id="UP000297910">
    <property type="component" value="Unassembled WGS sequence"/>
</dbReference>
<comment type="caution">
    <text evidence="2">The sequence shown here is derived from an EMBL/GenBank/DDBJ whole genome shotgun (WGS) entry which is preliminary data.</text>
</comment>
<proteinExistence type="predicted"/>
<evidence type="ECO:0000256" key="1">
    <source>
        <dbReference type="SAM" id="SignalP"/>
    </source>
</evidence>
<keyword evidence="1" id="KW-0732">Signal</keyword>
<accession>A0A4Z1FJZ9</accession>
<protein>
    <submittedName>
        <fullName evidence="2">Uncharacterized protein</fullName>
    </submittedName>
</protein>
<name>A0A4Z1FJZ9_9HELO</name>
<dbReference type="AlphaFoldDB" id="A0A4Z1FJZ9"/>
<evidence type="ECO:0000313" key="3">
    <source>
        <dbReference type="Proteomes" id="UP000297910"/>
    </source>
</evidence>
<reference evidence="2 3" key="1">
    <citation type="submission" date="2017-12" db="EMBL/GenBank/DDBJ databases">
        <title>Comparative genomics of Botrytis spp.</title>
        <authorList>
            <person name="Valero-Jimenez C.A."/>
            <person name="Tapia P."/>
            <person name="Veloso J."/>
            <person name="Silva-Moreno E."/>
            <person name="Staats M."/>
            <person name="Valdes J.H."/>
            <person name="Van Kan J.A.L."/>
        </authorList>
    </citation>
    <scope>NUCLEOTIDE SEQUENCE [LARGE SCALE GENOMIC DNA]</scope>
    <source>
        <strain evidence="2 3">Bp0003</strain>
    </source>
</reference>
<organism evidence="2 3">
    <name type="scientific">Botrytis paeoniae</name>
    <dbReference type="NCBI Taxonomy" id="278948"/>
    <lineage>
        <taxon>Eukaryota</taxon>
        <taxon>Fungi</taxon>
        <taxon>Dikarya</taxon>
        <taxon>Ascomycota</taxon>
        <taxon>Pezizomycotina</taxon>
        <taxon>Leotiomycetes</taxon>
        <taxon>Helotiales</taxon>
        <taxon>Sclerotiniaceae</taxon>
        <taxon>Botrytis</taxon>
    </lineage>
</organism>
<dbReference type="EMBL" id="PQXI01000135">
    <property type="protein sequence ID" value="TGO23369.1"/>
    <property type="molecule type" value="Genomic_DNA"/>
</dbReference>
<feature type="chain" id="PRO_5021416213" evidence="1">
    <location>
        <begin position="33"/>
        <end position="216"/>
    </location>
</feature>
<gene>
    <name evidence="2" type="ORF">BPAE_0135g00290</name>
</gene>
<evidence type="ECO:0000313" key="2">
    <source>
        <dbReference type="EMBL" id="TGO23369.1"/>
    </source>
</evidence>
<feature type="signal peptide" evidence="1">
    <location>
        <begin position="1"/>
        <end position="32"/>
    </location>
</feature>
<keyword evidence="3" id="KW-1185">Reference proteome</keyword>